<keyword evidence="7 9" id="KW-0238">DNA-binding</keyword>
<dbReference type="FunFam" id="2.40.50.140:FF:000041">
    <property type="entry name" value="Replication protein A subunit"/>
    <property type="match status" value="1"/>
</dbReference>
<dbReference type="NCBIfam" id="TIGR00617">
    <property type="entry name" value="rpa1"/>
    <property type="match status" value="1"/>
</dbReference>
<dbReference type="InterPro" id="IPR004591">
    <property type="entry name" value="Rfa1"/>
</dbReference>
<protein>
    <recommendedName>
        <fullName evidence="9">Replication protein A subunit</fullName>
    </recommendedName>
</protein>
<dbReference type="GO" id="GO:0005662">
    <property type="term" value="C:DNA replication factor A complex"/>
    <property type="evidence" value="ECO:0007669"/>
    <property type="project" value="UniProtKB-ARBA"/>
</dbReference>
<comment type="subunit">
    <text evidence="9">Component of the heterotrimeric canonical replication protein A complex (RPA).</text>
</comment>
<organism evidence="12 13">
    <name type="scientific">Nadsonia fulvescens var. elongata DSM 6958</name>
    <dbReference type="NCBI Taxonomy" id="857566"/>
    <lineage>
        <taxon>Eukaryota</taxon>
        <taxon>Fungi</taxon>
        <taxon>Dikarya</taxon>
        <taxon>Ascomycota</taxon>
        <taxon>Saccharomycotina</taxon>
        <taxon>Dipodascomycetes</taxon>
        <taxon>Dipodascales</taxon>
        <taxon>Dipodascales incertae sedis</taxon>
        <taxon>Nadsonia</taxon>
    </lineage>
</organism>
<feature type="domain" description="Replication factor A C-terminal" evidence="10">
    <location>
        <begin position="294"/>
        <end position="440"/>
    </location>
</feature>
<comment type="function">
    <text evidence="9">As part of the replication protein A (RPA/RP-A), a single-stranded DNA-binding heterotrimeric complex, may play an essential role in DNA replication, recombination and repair. Binds and stabilizes single-stranded DNA intermediates, preventing complementary DNA reannealing and recruiting different proteins involved in DNA metabolism.</text>
</comment>
<dbReference type="GO" id="GO:0007004">
    <property type="term" value="P:telomere maintenance via telomerase"/>
    <property type="evidence" value="ECO:0007669"/>
    <property type="project" value="UniProtKB-ARBA"/>
</dbReference>
<name>A0A1E3PN68_9ASCO</name>
<feature type="domain" description="Replication protein A OB" evidence="11">
    <location>
        <begin position="125"/>
        <end position="220"/>
    </location>
</feature>
<sequence>VFPIQHVSPYQGKWTLRVRCVKKSEIKHWTKNNNVSGRLFWANFMDDSGEIRATGFNDDVDRFYDVLTEGQVYYIHGCNVVAAKKQFSTLDNDYELIFRRDSVVEICSDVTSEELPQIKYQFVALEEVANMEANQIVDIIGLIHDIHEVSTIVSKGTGKSYDRRDIVLVDDMQRSIKCTLWGKDAHEFKLSPGTVYAIKGGKVNDFNGKSISLLNSSLTAANPEISDAFRLRGWYDTVGKDCVNFNSISNSGSGISGNNNRSSENNDKRVTLDSVISNPTLGQDNADNQGRGDYFSVKASVVFIRQETISYPACMSDDCNKKVIEDSNGEWRCEKCDKSFERPNHRYILSIDMADYTGHTWMTAFDDTARIIMDGIDANKMMELKENDYDLYQAIFLKNLSKEYILRCRAKVEVFQDEPRLRVSIVSATPVDFKLECQNLINDINRY</sequence>
<dbReference type="Gene3D" id="2.40.50.140">
    <property type="entry name" value="Nucleic acid-binding proteins"/>
    <property type="match status" value="3"/>
</dbReference>
<dbReference type="Pfam" id="PF08646">
    <property type="entry name" value="Rep_fac-A_C"/>
    <property type="match status" value="1"/>
</dbReference>
<dbReference type="AlphaFoldDB" id="A0A1E3PN68"/>
<evidence type="ECO:0000256" key="6">
    <source>
        <dbReference type="ARBA" id="ARBA00022833"/>
    </source>
</evidence>
<feature type="non-terminal residue" evidence="12">
    <location>
        <position position="447"/>
    </location>
</feature>
<feature type="non-terminal residue" evidence="12">
    <location>
        <position position="1"/>
    </location>
</feature>
<dbReference type="SUPFAM" id="SSF50249">
    <property type="entry name" value="Nucleic acid-binding proteins"/>
    <property type="match status" value="3"/>
</dbReference>
<evidence type="ECO:0000256" key="3">
    <source>
        <dbReference type="ARBA" id="ARBA00022705"/>
    </source>
</evidence>
<evidence type="ECO:0000259" key="11">
    <source>
        <dbReference type="Pfam" id="PF16900"/>
    </source>
</evidence>
<dbReference type="InterPro" id="IPR012340">
    <property type="entry name" value="NA-bd_OB-fold"/>
</dbReference>
<keyword evidence="8 9" id="KW-0539">Nucleus</keyword>
<keyword evidence="5 9" id="KW-0863">Zinc-finger</keyword>
<evidence type="ECO:0000259" key="10">
    <source>
        <dbReference type="Pfam" id="PF08646"/>
    </source>
</evidence>
<proteinExistence type="inferred from homology"/>
<dbReference type="OrthoDB" id="1751331at2759"/>
<dbReference type="EMBL" id="KV454408">
    <property type="protein sequence ID" value="ODQ66876.1"/>
    <property type="molecule type" value="Genomic_DNA"/>
</dbReference>
<accession>A0A1E3PN68</accession>
<evidence type="ECO:0000313" key="13">
    <source>
        <dbReference type="Proteomes" id="UP000095009"/>
    </source>
</evidence>
<evidence type="ECO:0000256" key="4">
    <source>
        <dbReference type="ARBA" id="ARBA00022723"/>
    </source>
</evidence>
<dbReference type="CDD" id="cd04475">
    <property type="entry name" value="RPA1_DBD_B"/>
    <property type="match status" value="1"/>
</dbReference>
<gene>
    <name evidence="12" type="ORF">NADFUDRAFT_10216</name>
</gene>
<dbReference type="FunFam" id="2.40.50.140:FF:000064">
    <property type="entry name" value="Replication protein A subunit"/>
    <property type="match status" value="1"/>
</dbReference>
<reference evidence="12 13" key="1">
    <citation type="journal article" date="2016" name="Proc. Natl. Acad. Sci. U.S.A.">
        <title>Comparative genomics of biotechnologically important yeasts.</title>
        <authorList>
            <person name="Riley R."/>
            <person name="Haridas S."/>
            <person name="Wolfe K.H."/>
            <person name="Lopes M.R."/>
            <person name="Hittinger C.T."/>
            <person name="Goeker M."/>
            <person name="Salamov A.A."/>
            <person name="Wisecaver J.H."/>
            <person name="Long T.M."/>
            <person name="Calvey C.H."/>
            <person name="Aerts A.L."/>
            <person name="Barry K.W."/>
            <person name="Choi C."/>
            <person name="Clum A."/>
            <person name="Coughlan A.Y."/>
            <person name="Deshpande S."/>
            <person name="Douglass A.P."/>
            <person name="Hanson S.J."/>
            <person name="Klenk H.-P."/>
            <person name="LaButti K.M."/>
            <person name="Lapidus A."/>
            <person name="Lindquist E.A."/>
            <person name="Lipzen A.M."/>
            <person name="Meier-Kolthoff J.P."/>
            <person name="Ohm R.A."/>
            <person name="Otillar R.P."/>
            <person name="Pangilinan J.L."/>
            <person name="Peng Y."/>
            <person name="Rokas A."/>
            <person name="Rosa C.A."/>
            <person name="Scheuner C."/>
            <person name="Sibirny A.A."/>
            <person name="Slot J.C."/>
            <person name="Stielow J.B."/>
            <person name="Sun H."/>
            <person name="Kurtzman C.P."/>
            <person name="Blackwell M."/>
            <person name="Grigoriev I.V."/>
            <person name="Jeffries T.W."/>
        </authorList>
    </citation>
    <scope>NUCLEOTIDE SEQUENCE [LARGE SCALE GENOMIC DNA]</scope>
    <source>
        <strain evidence="12 13">DSM 6958</strain>
    </source>
</reference>
<evidence type="ECO:0000256" key="9">
    <source>
        <dbReference type="RuleBase" id="RU364130"/>
    </source>
</evidence>
<dbReference type="Pfam" id="PF16900">
    <property type="entry name" value="REPA_OB_2"/>
    <property type="match status" value="1"/>
</dbReference>
<dbReference type="InterPro" id="IPR013955">
    <property type="entry name" value="Rep_factor-A_C"/>
</dbReference>
<dbReference type="InterPro" id="IPR031657">
    <property type="entry name" value="REPA_OB_2"/>
</dbReference>
<dbReference type="GO" id="GO:0008270">
    <property type="term" value="F:zinc ion binding"/>
    <property type="evidence" value="ECO:0007669"/>
    <property type="project" value="UniProtKB-KW"/>
</dbReference>
<evidence type="ECO:0000256" key="2">
    <source>
        <dbReference type="ARBA" id="ARBA00005690"/>
    </source>
</evidence>
<comment type="similarity">
    <text evidence="2 9">Belongs to the replication factor A protein 1 family.</text>
</comment>
<dbReference type="CDD" id="cd04476">
    <property type="entry name" value="RPA1_DBD_C"/>
    <property type="match status" value="1"/>
</dbReference>
<evidence type="ECO:0000256" key="7">
    <source>
        <dbReference type="ARBA" id="ARBA00023125"/>
    </source>
</evidence>
<dbReference type="GO" id="GO:0006310">
    <property type="term" value="P:DNA recombination"/>
    <property type="evidence" value="ECO:0007669"/>
    <property type="project" value="InterPro"/>
</dbReference>
<keyword evidence="6 9" id="KW-0862">Zinc</keyword>
<keyword evidence="4 9" id="KW-0479">Metal-binding</keyword>
<dbReference type="GO" id="GO:0003697">
    <property type="term" value="F:single-stranded DNA binding"/>
    <property type="evidence" value="ECO:0007669"/>
    <property type="project" value="UniProtKB-ARBA"/>
</dbReference>
<dbReference type="GO" id="GO:0006281">
    <property type="term" value="P:DNA repair"/>
    <property type="evidence" value="ECO:0007669"/>
    <property type="project" value="InterPro"/>
</dbReference>
<dbReference type="STRING" id="857566.A0A1E3PN68"/>
<dbReference type="FunFam" id="2.40.50.140:FF:000090">
    <property type="entry name" value="Replication protein A subunit"/>
    <property type="match status" value="1"/>
</dbReference>
<evidence type="ECO:0000256" key="5">
    <source>
        <dbReference type="ARBA" id="ARBA00022771"/>
    </source>
</evidence>
<dbReference type="GO" id="GO:0000781">
    <property type="term" value="C:chromosome, telomeric region"/>
    <property type="evidence" value="ECO:0007669"/>
    <property type="project" value="UniProtKB-ARBA"/>
</dbReference>
<dbReference type="GO" id="GO:0006260">
    <property type="term" value="P:DNA replication"/>
    <property type="evidence" value="ECO:0007669"/>
    <property type="project" value="UniProtKB-KW"/>
</dbReference>
<keyword evidence="3 9" id="KW-0235">DNA replication</keyword>
<evidence type="ECO:0000256" key="8">
    <source>
        <dbReference type="ARBA" id="ARBA00023242"/>
    </source>
</evidence>
<keyword evidence="13" id="KW-1185">Reference proteome</keyword>
<dbReference type="PANTHER" id="PTHR47165:SF4">
    <property type="entry name" value="OS03G0429900 PROTEIN"/>
    <property type="match status" value="1"/>
</dbReference>
<dbReference type="PANTHER" id="PTHR47165">
    <property type="entry name" value="OS03G0429900 PROTEIN"/>
    <property type="match status" value="1"/>
</dbReference>
<dbReference type="Proteomes" id="UP000095009">
    <property type="component" value="Unassembled WGS sequence"/>
</dbReference>
<dbReference type="InterPro" id="IPR047192">
    <property type="entry name" value="Euk_RPA1_DBD_C"/>
</dbReference>
<evidence type="ECO:0000256" key="1">
    <source>
        <dbReference type="ARBA" id="ARBA00004123"/>
    </source>
</evidence>
<comment type="subcellular location">
    <subcellularLocation>
        <location evidence="1 9">Nucleus</location>
    </subcellularLocation>
</comment>
<evidence type="ECO:0000313" key="12">
    <source>
        <dbReference type="EMBL" id="ODQ66876.1"/>
    </source>
</evidence>
<dbReference type="CDD" id="cd04474">
    <property type="entry name" value="RPA1_DBD_A"/>
    <property type="match status" value="1"/>
</dbReference>